<evidence type="ECO:0000259" key="5">
    <source>
        <dbReference type="Pfam" id="PF13963"/>
    </source>
</evidence>
<evidence type="ECO:0000256" key="1">
    <source>
        <dbReference type="SAM" id="Coils"/>
    </source>
</evidence>
<evidence type="ECO:0000259" key="4">
    <source>
        <dbReference type="Pfam" id="PF13960"/>
    </source>
</evidence>
<evidence type="ECO:0000313" key="6">
    <source>
        <dbReference type="EMBL" id="RVW26966.1"/>
    </source>
</evidence>
<organism evidence="6 7">
    <name type="scientific">Vitis vinifera</name>
    <name type="common">Grape</name>
    <dbReference type="NCBI Taxonomy" id="29760"/>
    <lineage>
        <taxon>Eukaryota</taxon>
        <taxon>Viridiplantae</taxon>
        <taxon>Streptophyta</taxon>
        <taxon>Embryophyta</taxon>
        <taxon>Tracheophyta</taxon>
        <taxon>Spermatophyta</taxon>
        <taxon>Magnoliopsida</taxon>
        <taxon>eudicotyledons</taxon>
        <taxon>Gunneridae</taxon>
        <taxon>Pentapetalae</taxon>
        <taxon>rosids</taxon>
        <taxon>Vitales</taxon>
        <taxon>Vitaceae</taxon>
        <taxon>Viteae</taxon>
        <taxon>Vitis</taxon>
    </lineage>
</organism>
<dbReference type="Pfam" id="PF02992">
    <property type="entry name" value="Transposase_21"/>
    <property type="match status" value="1"/>
</dbReference>
<dbReference type="InterPro" id="IPR004242">
    <property type="entry name" value="Transposase_21"/>
</dbReference>
<dbReference type="InterPro" id="IPR025312">
    <property type="entry name" value="DUF4216"/>
</dbReference>
<feature type="compositionally biased region" description="Low complexity" evidence="2">
    <location>
        <begin position="873"/>
        <end position="889"/>
    </location>
</feature>
<sequence length="1000" mass="116040">MPIDKSWIQKSRVSSEYYQGVLEFLDFAFSNALGKEMLPCPCIRCNNCLMQKREIMYDHLLDNGIARNYVRWLMHGEYEFCEPTNTSTNESDMHDEMQEMLNDAFGMPMPNEESERSRHVHEEFEKPNEDANKFYNLLREAEQELYPGCKKFTKLSFIIRLFHMKCLNGWSNKSFTMLLELLKDAFPKDCMLYSKEYANANECVVCGVSRWKSSDEHSTDEFTNLAKKKKIPAKMMRHPVDSLAWKNFDNVHLSFALEPRNVRLGLASDGFNPFGNMSISYSMWPVVLIPYNLPPWMCMKQTFFMLSLLIPGPTAPGNDIDIYLQPLIDELNDLWDVGVETYDASTKQNFCMRAAILWTINDFPAYANLSVELCSFFKQLCSKVLKTDQLEHLDNDIIVTLCKLERIFPPSFFDVMVHLPIHLASEAKVVGPVQYRWMYPIERYLRTLKSYVRNKSRPEGSIAKGYIAEECTTFCSRYLHDVETKHHREERNYVIENNITNGGGLTIFKCMGRTIGKSTSGVLSTEEWSQAHLYVLTNCEEVTSFIEFHIRERENGKKTQNSGVVVTAEVSSFASARDKNPIPGHVSYYGVLTDVIELHYLGGNRVILFKCDWWDVINSGRGIKKDEYGFTCLNFERTICIDEPFVLASQAKQVFYVQNSNEENWHTVVEIQTRGVYDMNKKVSTNDPEPYQQFITPHSQRDVHELAENDLINWDRNDIAGETIQTDVLLSRQENIVERHNEFIQDDEMSHRRGRIQIVSPEDELDNLQLLDIQPAATTTPSSFDHSDSSDPSIIDEERLCHRPPHLSDDDWRWLIHFWGTPEAKTQKKEDRSEPNRIEMFALTHTRKDGTPVDDHSKEIMDQFQQLLSQPEGTSSSTSASSGASTFVSSTSVASTYVDEIYTQVMGPERHGRVRRTKFTTATEELSNVKEKLSHVKEKLSHVKETFEERLIEVQRKTREEVKEEFEEKMMEMQRKMQAQMQAQIQEQMMQMMQQFQQKQ</sequence>
<dbReference type="PANTHER" id="PTHR48258">
    <property type="entry name" value="DUF4218 DOMAIN-CONTAINING PROTEIN-RELATED"/>
    <property type="match status" value="1"/>
</dbReference>
<reference evidence="6 7" key="1">
    <citation type="journal article" date="2018" name="PLoS Genet.">
        <title>Population sequencing reveals clonal diversity and ancestral inbreeding in the grapevine cultivar Chardonnay.</title>
        <authorList>
            <person name="Roach M.J."/>
            <person name="Johnson D.L."/>
            <person name="Bohlmann J."/>
            <person name="van Vuuren H.J."/>
            <person name="Jones S.J."/>
            <person name="Pretorius I.S."/>
            <person name="Schmidt S.A."/>
            <person name="Borneman A.R."/>
        </authorList>
    </citation>
    <scope>NUCLEOTIDE SEQUENCE [LARGE SCALE GENOMIC DNA]</scope>
    <source>
        <strain evidence="7">cv. Chardonnay</strain>
        <tissue evidence="6">Leaf</tissue>
    </source>
</reference>
<proteinExistence type="predicted"/>
<dbReference type="InterPro" id="IPR025452">
    <property type="entry name" value="DUF4218"/>
</dbReference>
<name>A0A438CUU2_VITVI</name>
<dbReference type="EMBL" id="QGNW01001973">
    <property type="protein sequence ID" value="RVW26966.1"/>
    <property type="molecule type" value="Genomic_DNA"/>
</dbReference>
<accession>A0A438CUU2</accession>
<comment type="caution">
    <text evidence="6">The sequence shown here is derived from an EMBL/GenBank/DDBJ whole genome shotgun (WGS) entry which is preliminary data.</text>
</comment>
<feature type="domain" description="DUF4218" evidence="4">
    <location>
        <begin position="380"/>
        <end position="492"/>
    </location>
</feature>
<dbReference type="PANTHER" id="PTHR48258:SF3">
    <property type="entry name" value="FK506-BINDING PROTEIN 4-LIKE ISOFORM X1"/>
    <property type="match status" value="1"/>
</dbReference>
<feature type="coiled-coil region" evidence="1">
    <location>
        <begin position="926"/>
        <end position="983"/>
    </location>
</feature>
<keyword evidence="1" id="KW-0175">Coiled coil</keyword>
<dbReference type="InterPro" id="IPR004252">
    <property type="entry name" value="Probable_transposase_24"/>
</dbReference>
<evidence type="ECO:0000256" key="2">
    <source>
        <dbReference type="SAM" id="MobiDB-lite"/>
    </source>
</evidence>
<dbReference type="Pfam" id="PF03004">
    <property type="entry name" value="Transposase_24"/>
    <property type="match status" value="1"/>
</dbReference>
<dbReference type="Proteomes" id="UP000288805">
    <property type="component" value="Unassembled WGS sequence"/>
</dbReference>
<feature type="domain" description="Transposase-associated" evidence="5">
    <location>
        <begin position="5"/>
        <end position="77"/>
    </location>
</feature>
<feature type="region of interest" description="Disordered" evidence="2">
    <location>
        <begin position="866"/>
        <end position="889"/>
    </location>
</feature>
<dbReference type="AlphaFoldDB" id="A0A438CUU2"/>
<evidence type="ECO:0008006" key="8">
    <source>
        <dbReference type="Google" id="ProtNLM"/>
    </source>
</evidence>
<dbReference type="Pfam" id="PF13960">
    <property type="entry name" value="DUF4218"/>
    <property type="match status" value="1"/>
</dbReference>
<evidence type="ECO:0000313" key="7">
    <source>
        <dbReference type="Proteomes" id="UP000288805"/>
    </source>
</evidence>
<evidence type="ECO:0000259" key="3">
    <source>
        <dbReference type="Pfam" id="PF13952"/>
    </source>
</evidence>
<dbReference type="Pfam" id="PF13963">
    <property type="entry name" value="Transpos_assoc"/>
    <property type="match status" value="1"/>
</dbReference>
<protein>
    <recommendedName>
        <fullName evidence="8">Transposase-associated domain-containing protein</fullName>
    </recommendedName>
</protein>
<dbReference type="InterPro" id="IPR029480">
    <property type="entry name" value="Transpos_assoc"/>
</dbReference>
<feature type="domain" description="DUF4216" evidence="3">
    <location>
        <begin position="596"/>
        <end position="668"/>
    </location>
</feature>
<dbReference type="Pfam" id="PF13952">
    <property type="entry name" value="DUF4216"/>
    <property type="match status" value="1"/>
</dbReference>
<gene>
    <name evidence="6" type="ORF">CK203_098796</name>
</gene>